<dbReference type="OrthoDB" id="10383408at2759"/>
<accession>A0A813MYT3</accession>
<feature type="domain" description="SWIM-type" evidence="2">
    <location>
        <begin position="40"/>
        <end position="71"/>
    </location>
</feature>
<keyword evidence="1" id="KW-0863">Zinc-finger</keyword>
<sequence>LNNDPRVINDMLKNASLFPEKCQKKLDEDLFQITISRQKYRVNVSEQNCECAEYHDRGTCSHLIYLSHSIGLNLGYYKPIEKFVFLRKRGRPKQAKNALSID</sequence>
<feature type="non-terminal residue" evidence="3">
    <location>
        <position position="1"/>
    </location>
</feature>
<gene>
    <name evidence="3" type="ORF">OXX778_LOCUS2738</name>
</gene>
<keyword evidence="4" id="KW-1185">Reference proteome</keyword>
<evidence type="ECO:0000313" key="4">
    <source>
        <dbReference type="Proteomes" id="UP000663879"/>
    </source>
</evidence>
<evidence type="ECO:0000313" key="3">
    <source>
        <dbReference type="EMBL" id="CAF0729383.1"/>
    </source>
</evidence>
<dbReference type="EMBL" id="CAJNOC010000223">
    <property type="protein sequence ID" value="CAF0729383.1"/>
    <property type="molecule type" value="Genomic_DNA"/>
</dbReference>
<reference evidence="3" key="1">
    <citation type="submission" date="2021-02" db="EMBL/GenBank/DDBJ databases">
        <authorList>
            <person name="Nowell W R."/>
        </authorList>
    </citation>
    <scope>NUCLEOTIDE SEQUENCE</scope>
    <source>
        <strain evidence="3">Ploen Becks lab</strain>
    </source>
</reference>
<dbReference type="InterPro" id="IPR007527">
    <property type="entry name" value="Znf_SWIM"/>
</dbReference>
<evidence type="ECO:0000259" key="2">
    <source>
        <dbReference type="PROSITE" id="PS50966"/>
    </source>
</evidence>
<protein>
    <recommendedName>
        <fullName evidence="2">SWIM-type domain-containing protein</fullName>
    </recommendedName>
</protein>
<keyword evidence="1" id="KW-0479">Metal-binding</keyword>
<dbReference type="GO" id="GO:0008270">
    <property type="term" value="F:zinc ion binding"/>
    <property type="evidence" value="ECO:0007669"/>
    <property type="project" value="UniProtKB-KW"/>
</dbReference>
<keyword evidence="1" id="KW-0862">Zinc</keyword>
<name>A0A813MYT3_9BILA</name>
<organism evidence="3 4">
    <name type="scientific">Brachionus calyciflorus</name>
    <dbReference type="NCBI Taxonomy" id="104777"/>
    <lineage>
        <taxon>Eukaryota</taxon>
        <taxon>Metazoa</taxon>
        <taxon>Spiralia</taxon>
        <taxon>Gnathifera</taxon>
        <taxon>Rotifera</taxon>
        <taxon>Eurotatoria</taxon>
        <taxon>Monogononta</taxon>
        <taxon>Pseudotrocha</taxon>
        <taxon>Ploima</taxon>
        <taxon>Brachionidae</taxon>
        <taxon>Brachionus</taxon>
    </lineage>
</organism>
<dbReference type="AlphaFoldDB" id="A0A813MYT3"/>
<comment type="caution">
    <text evidence="3">The sequence shown here is derived from an EMBL/GenBank/DDBJ whole genome shotgun (WGS) entry which is preliminary data.</text>
</comment>
<proteinExistence type="predicted"/>
<dbReference type="Proteomes" id="UP000663879">
    <property type="component" value="Unassembled WGS sequence"/>
</dbReference>
<evidence type="ECO:0000256" key="1">
    <source>
        <dbReference type="PROSITE-ProRule" id="PRU00325"/>
    </source>
</evidence>
<dbReference type="PROSITE" id="PS50966">
    <property type="entry name" value="ZF_SWIM"/>
    <property type="match status" value="1"/>
</dbReference>